<accession>E4USH7</accession>
<feature type="region of interest" description="Disordered" evidence="1">
    <location>
        <begin position="57"/>
        <end position="101"/>
    </location>
</feature>
<feature type="region of interest" description="Disordered" evidence="1">
    <location>
        <begin position="116"/>
        <end position="135"/>
    </location>
</feature>
<dbReference type="RefSeq" id="XP_003173374.1">
    <property type="nucleotide sequence ID" value="XM_003173326.1"/>
</dbReference>
<proteinExistence type="predicted"/>
<evidence type="ECO:0000256" key="1">
    <source>
        <dbReference type="SAM" id="MobiDB-lite"/>
    </source>
</evidence>
<dbReference type="EMBL" id="DS989824">
    <property type="protein sequence ID" value="EFR00544.1"/>
    <property type="molecule type" value="Genomic_DNA"/>
</dbReference>
<dbReference type="VEuPathDB" id="FungiDB:MGYG_03548"/>
<name>E4USH7_ARTGP</name>
<protein>
    <submittedName>
        <fullName evidence="2">Uncharacterized protein</fullName>
    </submittedName>
</protein>
<dbReference type="InParanoid" id="E4USH7"/>
<dbReference type="AlphaFoldDB" id="E4USH7"/>
<organism evidence="3">
    <name type="scientific">Arthroderma gypseum (strain ATCC MYA-4604 / CBS 118893)</name>
    <name type="common">Microsporum gypseum</name>
    <dbReference type="NCBI Taxonomy" id="535722"/>
    <lineage>
        <taxon>Eukaryota</taxon>
        <taxon>Fungi</taxon>
        <taxon>Dikarya</taxon>
        <taxon>Ascomycota</taxon>
        <taxon>Pezizomycotina</taxon>
        <taxon>Eurotiomycetes</taxon>
        <taxon>Eurotiomycetidae</taxon>
        <taxon>Onygenales</taxon>
        <taxon>Arthrodermataceae</taxon>
        <taxon>Nannizzia</taxon>
    </lineage>
</organism>
<dbReference type="Proteomes" id="UP000002669">
    <property type="component" value="Unassembled WGS sequence"/>
</dbReference>
<gene>
    <name evidence="2" type="ORF">MGYG_03548</name>
</gene>
<evidence type="ECO:0000313" key="2">
    <source>
        <dbReference type="EMBL" id="EFR00544.1"/>
    </source>
</evidence>
<evidence type="ECO:0000313" key="3">
    <source>
        <dbReference type="Proteomes" id="UP000002669"/>
    </source>
</evidence>
<dbReference type="HOGENOM" id="CLU_1686120_0_0_1"/>
<dbReference type="GeneID" id="10028653"/>
<sequence>MKLELELELPVCLSVGLSLRGVTSWCSTTGDGRYLRMLALGEMREVDFCLPHKAGPAASILDEQQKKGPGWRDGGQEDGDGGRWGDMGDTPGVEAAPPRSERRLLDPWLVERRLVGSGGKQIPRRRRRSKEGQVRGWTVLGIAAKEKKTQKKQRRV</sequence>
<keyword evidence="3" id="KW-1185">Reference proteome</keyword>
<reference evidence="3" key="1">
    <citation type="journal article" date="2012" name="MBio">
        <title>Comparative genome analysis of Trichophyton rubrum and related dermatophytes reveals candidate genes involved in infection.</title>
        <authorList>
            <person name="Martinez D.A."/>
            <person name="Oliver B.G."/>
            <person name="Graeser Y."/>
            <person name="Goldberg J.M."/>
            <person name="Li W."/>
            <person name="Martinez-Rossi N.M."/>
            <person name="Monod M."/>
            <person name="Shelest E."/>
            <person name="Barton R.C."/>
            <person name="Birch E."/>
            <person name="Brakhage A.A."/>
            <person name="Chen Z."/>
            <person name="Gurr S.J."/>
            <person name="Heiman D."/>
            <person name="Heitman J."/>
            <person name="Kosti I."/>
            <person name="Rossi A."/>
            <person name="Saif S."/>
            <person name="Samalova M."/>
            <person name="Saunders C.W."/>
            <person name="Shea T."/>
            <person name="Summerbell R.C."/>
            <person name="Xu J."/>
            <person name="Young S."/>
            <person name="Zeng Q."/>
            <person name="Birren B.W."/>
            <person name="Cuomo C.A."/>
            <person name="White T.C."/>
        </authorList>
    </citation>
    <scope>NUCLEOTIDE SEQUENCE [LARGE SCALE GENOMIC DNA]</scope>
    <source>
        <strain evidence="3">ATCC MYA-4604 / CBS 118893</strain>
    </source>
</reference>